<organism evidence="1 2">
    <name type="scientific">Methanonatronarchaeum thermophilum</name>
    <dbReference type="NCBI Taxonomy" id="1927129"/>
    <lineage>
        <taxon>Archaea</taxon>
        <taxon>Methanobacteriati</taxon>
        <taxon>Methanobacteriota</taxon>
        <taxon>Methanonatronarchaeia</taxon>
        <taxon>Methanonatronarchaeales</taxon>
        <taxon>Methanonatronarchaeaceae</taxon>
        <taxon>Methanonatronarchaeum</taxon>
    </lineage>
</organism>
<gene>
    <name evidence="1" type="ORF">AMET1_0661</name>
</gene>
<dbReference type="SUPFAM" id="SSF52402">
    <property type="entry name" value="Adenine nucleotide alpha hydrolases-like"/>
    <property type="match status" value="1"/>
</dbReference>
<accession>A0A1Y3GCP4</accession>
<proteinExistence type="predicted"/>
<dbReference type="OrthoDB" id="260697at2157"/>
<comment type="caution">
    <text evidence="1">The sequence shown here is derived from an EMBL/GenBank/DDBJ whole genome shotgun (WGS) entry which is preliminary data.</text>
</comment>
<keyword evidence="2" id="KW-1185">Reference proteome</keyword>
<protein>
    <submittedName>
        <fullName evidence="1">Nucleotide-binding protein UspA family</fullName>
    </submittedName>
</protein>
<evidence type="ECO:0000313" key="2">
    <source>
        <dbReference type="Proteomes" id="UP000195137"/>
    </source>
</evidence>
<dbReference type="AlphaFoldDB" id="A0A1Y3GCP4"/>
<dbReference type="CDD" id="cd00293">
    <property type="entry name" value="USP-like"/>
    <property type="match status" value="1"/>
</dbReference>
<dbReference type="Proteomes" id="UP000195137">
    <property type="component" value="Unassembled WGS sequence"/>
</dbReference>
<dbReference type="Gene3D" id="3.40.50.620">
    <property type="entry name" value="HUPs"/>
    <property type="match status" value="1"/>
</dbReference>
<dbReference type="InterPro" id="IPR014729">
    <property type="entry name" value="Rossmann-like_a/b/a_fold"/>
</dbReference>
<evidence type="ECO:0000313" key="1">
    <source>
        <dbReference type="EMBL" id="OUJ19010.1"/>
    </source>
</evidence>
<dbReference type="EMBL" id="MRZU01000003">
    <property type="protein sequence ID" value="OUJ19010.1"/>
    <property type="molecule type" value="Genomic_DNA"/>
</dbReference>
<sequence>MKVLAPVRYPILEQGRRTLIKAKEIALENEAELVILYVNLFQDGDDIKKIELRREVERLIDGYPAQYIIKEGFLVEEVILDEIVRQNPDLVVLGKNQESKWKRLLKSLIKTEANRYFPNVEKYIKDRADTEIIVVD</sequence>
<reference evidence="1 2" key="1">
    <citation type="submission" date="2016-12" db="EMBL/GenBank/DDBJ databases">
        <title>Discovery of methanogenic haloarchaea.</title>
        <authorList>
            <person name="Sorokin D.Y."/>
            <person name="Makarova K.S."/>
            <person name="Abbas B."/>
            <person name="Ferrer M."/>
            <person name="Golyshin P.N."/>
        </authorList>
    </citation>
    <scope>NUCLEOTIDE SEQUENCE [LARGE SCALE GENOMIC DNA]</scope>
    <source>
        <strain evidence="1">AMET1</strain>
    </source>
</reference>
<name>A0A1Y3GCP4_9EURY</name>
<dbReference type="RefSeq" id="WP_086637060.1">
    <property type="nucleotide sequence ID" value="NZ_MRZU01000003.1"/>
</dbReference>